<keyword evidence="1" id="KW-0378">Hydrolase</keyword>
<reference evidence="1" key="1">
    <citation type="journal article" date="2013" name="Environ. Microbiol.">
        <title>Microbiota from the distal guts of lean and obese adolescents exhibit partial functional redundancy besides clear differences in community structure.</title>
        <authorList>
            <person name="Ferrer M."/>
            <person name="Ruiz A."/>
            <person name="Lanza F."/>
            <person name="Haange S.B."/>
            <person name="Oberbach A."/>
            <person name="Till H."/>
            <person name="Bargiela R."/>
            <person name="Campoy C."/>
            <person name="Segura M.T."/>
            <person name="Richter M."/>
            <person name="von Bergen M."/>
            <person name="Seifert J."/>
            <person name="Suarez A."/>
        </authorList>
    </citation>
    <scope>NUCLEOTIDE SEQUENCE</scope>
</reference>
<gene>
    <name evidence="1" type="ORF">LEA_16660</name>
</gene>
<dbReference type="EMBL" id="AJWY01011392">
    <property type="protein sequence ID" value="EKC52883.1"/>
    <property type="molecule type" value="Genomic_DNA"/>
</dbReference>
<organism evidence="1">
    <name type="scientific">human gut metagenome</name>
    <dbReference type="NCBI Taxonomy" id="408170"/>
    <lineage>
        <taxon>unclassified sequences</taxon>
        <taxon>metagenomes</taxon>
        <taxon>organismal metagenomes</taxon>
    </lineage>
</organism>
<dbReference type="AlphaFoldDB" id="K1S600"/>
<proteinExistence type="predicted"/>
<dbReference type="Gene3D" id="1.10.1370.20">
    <property type="entry name" value="Oligoendopeptidase f, C-terminal domain"/>
    <property type="match status" value="1"/>
</dbReference>
<dbReference type="EC" id="3.4.-.-" evidence="1"/>
<comment type="caution">
    <text evidence="1">The sequence shown here is derived from an EMBL/GenBank/DDBJ whole genome shotgun (WGS) entry which is preliminary data.</text>
</comment>
<feature type="non-terminal residue" evidence="1">
    <location>
        <position position="38"/>
    </location>
</feature>
<dbReference type="SUPFAM" id="SSF55486">
    <property type="entry name" value="Metalloproteases ('zincins'), catalytic domain"/>
    <property type="match status" value="1"/>
</dbReference>
<dbReference type="InterPro" id="IPR042088">
    <property type="entry name" value="OligoPept_F_C"/>
</dbReference>
<accession>K1S600</accession>
<dbReference type="GO" id="GO:0016787">
    <property type="term" value="F:hydrolase activity"/>
    <property type="evidence" value="ECO:0007669"/>
    <property type="project" value="UniProtKB-KW"/>
</dbReference>
<evidence type="ECO:0000313" key="1">
    <source>
        <dbReference type="EMBL" id="EKC52883.1"/>
    </source>
</evidence>
<name>K1S600_9ZZZZ</name>
<sequence length="38" mass="4396">MISDPQIALEWARIPHFYTPFYVYQYATGFSAAIAISR</sequence>
<protein>
    <submittedName>
        <fullName evidence="1">Protein containing Peptidase M3A and M3B, thimet/oligopeptidase F domain protein</fullName>
        <ecNumber evidence="1">3.4.-.-</ecNumber>
    </submittedName>
</protein>